<dbReference type="PANTHER" id="PTHR34978">
    <property type="entry name" value="POSSIBLE SENSOR-TRANSDUCER PROTEIN BLAR"/>
    <property type="match status" value="1"/>
</dbReference>
<name>A0A2Z5JNN8_STRAR</name>
<feature type="transmembrane region" description="Helical" evidence="7">
    <location>
        <begin position="67"/>
        <end position="87"/>
    </location>
</feature>
<keyword evidence="7" id="KW-0472">Membrane</keyword>
<evidence type="ECO:0000313" key="9">
    <source>
        <dbReference type="EMBL" id="AXE81869.1"/>
    </source>
</evidence>
<evidence type="ECO:0000313" key="10">
    <source>
        <dbReference type="Proteomes" id="UP000252698"/>
    </source>
</evidence>
<dbReference type="GO" id="GO:0006508">
    <property type="term" value="P:proteolysis"/>
    <property type="evidence" value="ECO:0007669"/>
    <property type="project" value="UniProtKB-KW"/>
</dbReference>
<keyword evidence="4 6" id="KW-0862">Zinc</keyword>
<dbReference type="CDD" id="cd07326">
    <property type="entry name" value="M56_BlaR1_MecR1_like"/>
    <property type="match status" value="1"/>
</dbReference>
<evidence type="ECO:0000256" key="3">
    <source>
        <dbReference type="ARBA" id="ARBA00022801"/>
    </source>
</evidence>
<dbReference type="GO" id="GO:0046872">
    <property type="term" value="F:metal ion binding"/>
    <property type="evidence" value="ECO:0007669"/>
    <property type="project" value="UniProtKB-KW"/>
</dbReference>
<dbReference type="Proteomes" id="UP000252698">
    <property type="component" value="Chromosome"/>
</dbReference>
<proteinExistence type="inferred from homology"/>
<dbReference type="Gene3D" id="3.30.2010.10">
    <property type="entry name" value="Metalloproteases ('zincins'), catalytic domain"/>
    <property type="match status" value="1"/>
</dbReference>
<keyword evidence="1 6" id="KW-0645">Protease</keyword>
<dbReference type="GO" id="GO:0004222">
    <property type="term" value="F:metalloendopeptidase activity"/>
    <property type="evidence" value="ECO:0007669"/>
    <property type="project" value="InterPro"/>
</dbReference>
<evidence type="ECO:0000256" key="1">
    <source>
        <dbReference type="ARBA" id="ARBA00022670"/>
    </source>
</evidence>
<dbReference type="GeneID" id="95524222"/>
<evidence type="ECO:0000256" key="4">
    <source>
        <dbReference type="ARBA" id="ARBA00022833"/>
    </source>
</evidence>
<comment type="cofactor">
    <cofactor evidence="6">
        <name>Zn(2+)</name>
        <dbReference type="ChEBI" id="CHEBI:29105"/>
    </cofactor>
    <text evidence="6">Binds 1 zinc ion per subunit.</text>
</comment>
<keyword evidence="7" id="KW-1133">Transmembrane helix</keyword>
<keyword evidence="2" id="KW-0479">Metal-binding</keyword>
<keyword evidence="3 6" id="KW-0378">Hydrolase</keyword>
<dbReference type="AlphaFoldDB" id="A0A2Z5JNN8"/>
<keyword evidence="7" id="KW-0812">Transmembrane</keyword>
<dbReference type="InterPro" id="IPR001915">
    <property type="entry name" value="Peptidase_M48"/>
</dbReference>
<sequence>MNAAPALIGYAAAIGFLSPRVMLRSAWPHRAPALAAATWQALAASFSISVALAAYHLATPTEHLHAGVMGILHSCGVALGAVGSHAPTTADRLAVALPVAVALALAAGFAFQVVRARRARSRHRGVLDMVGRRSHRLDAVVVEHTAAAAYCLPGRHPRIVVSEGAVRLLSPEQLDAVLEHERAHVAGRHHLALAAVEAFSMVFLRVPLARHAREQTALLLEMIADDRALRRHSRDVLASAMYEMAAARAPRGAFAMGGDSALVRLQRVLGPRRGTHPALRGSVAAAAITVPLLPLLVTCPLGIV</sequence>
<feature type="domain" description="Peptidase M48" evidence="8">
    <location>
        <begin position="124"/>
        <end position="208"/>
    </location>
</feature>
<dbReference type="EMBL" id="CP027306">
    <property type="protein sequence ID" value="AXE81869.1"/>
    <property type="molecule type" value="Genomic_DNA"/>
</dbReference>
<comment type="similarity">
    <text evidence="6">Belongs to the peptidase M48 family.</text>
</comment>
<keyword evidence="5 6" id="KW-0482">Metalloprotease</keyword>
<gene>
    <name evidence="9" type="ORF">C5746_38620</name>
</gene>
<dbReference type="RefSeq" id="WP_114248273.1">
    <property type="nucleotide sequence ID" value="NZ_CP027306.1"/>
</dbReference>
<protein>
    <recommendedName>
        <fullName evidence="8">Peptidase M48 domain-containing protein</fullName>
    </recommendedName>
</protein>
<evidence type="ECO:0000256" key="5">
    <source>
        <dbReference type="ARBA" id="ARBA00023049"/>
    </source>
</evidence>
<evidence type="ECO:0000256" key="7">
    <source>
        <dbReference type="SAM" id="Phobius"/>
    </source>
</evidence>
<organism evidence="9 10">
    <name type="scientific">Streptomyces atratus</name>
    <dbReference type="NCBI Taxonomy" id="1893"/>
    <lineage>
        <taxon>Bacteria</taxon>
        <taxon>Bacillati</taxon>
        <taxon>Actinomycetota</taxon>
        <taxon>Actinomycetes</taxon>
        <taxon>Kitasatosporales</taxon>
        <taxon>Streptomycetaceae</taxon>
        <taxon>Streptomyces</taxon>
    </lineage>
</organism>
<accession>A0A2Z5JNN8</accession>
<evidence type="ECO:0000259" key="8">
    <source>
        <dbReference type="Pfam" id="PF01435"/>
    </source>
</evidence>
<evidence type="ECO:0000256" key="2">
    <source>
        <dbReference type="ARBA" id="ARBA00022723"/>
    </source>
</evidence>
<dbReference type="InterPro" id="IPR052173">
    <property type="entry name" value="Beta-lactam_resp_regulator"/>
</dbReference>
<reference evidence="9 10" key="1">
    <citation type="journal article" date="2018" name="Front. Microbiol.">
        <title>Genome Sequencing of Streptomyces atratus SCSIOZH16 and Activation Production of Nocardamine via Metabolic Engineering.</title>
        <authorList>
            <person name="Li Y."/>
            <person name="Zhang C."/>
            <person name="Liu C."/>
            <person name="Ju J."/>
            <person name="Ma J."/>
        </authorList>
    </citation>
    <scope>NUCLEOTIDE SEQUENCE [LARGE SCALE GENOMIC DNA]</scope>
    <source>
        <strain evidence="9 10">SCSIO_ZH16</strain>
    </source>
</reference>
<dbReference type="KEGG" id="sata:C5746_38620"/>
<feature type="transmembrane region" description="Helical" evidence="7">
    <location>
        <begin position="33"/>
        <end position="55"/>
    </location>
</feature>
<feature type="transmembrane region" description="Helical" evidence="7">
    <location>
        <begin position="93"/>
        <end position="114"/>
    </location>
</feature>
<evidence type="ECO:0000256" key="6">
    <source>
        <dbReference type="RuleBase" id="RU003983"/>
    </source>
</evidence>
<feature type="transmembrane region" description="Helical" evidence="7">
    <location>
        <begin position="282"/>
        <end position="303"/>
    </location>
</feature>
<dbReference type="Pfam" id="PF01435">
    <property type="entry name" value="Peptidase_M48"/>
    <property type="match status" value="1"/>
</dbReference>
<dbReference type="PANTHER" id="PTHR34978:SF3">
    <property type="entry name" value="SLR0241 PROTEIN"/>
    <property type="match status" value="1"/>
</dbReference>